<evidence type="ECO:0000313" key="2">
    <source>
        <dbReference type="Proteomes" id="UP000317894"/>
    </source>
</evidence>
<reference evidence="1 2" key="1">
    <citation type="submission" date="2019-07" db="EMBL/GenBank/DDBJ databases">
        <title>Novel species isolated from glacier.</title>
        <authorList>
            <person name="Liu Q."/>
            <person name="Xin Y.-H."/>
        </authorList>
    </citation>
    <scope>NUCLEOTIDE SEQUENCE [LARGE SCALE GENOMIC DNA]</scope>
    <source>
        <strain evidence="1 2">LB1R16</strain>
    </source>
</reference>
<sequence>MIFETDSIYFTRREREELVLAHATEHRIVRRAHHAMANAYQDQLEALAVVERAAWPLVAARIKARADLLQERRLQRKIAPAV</sequence>
<accession>A0A552UJ36</accession>
<proteinExistence type="predicted"/>
<protein>
    <submittedName>
        <fullName evidence="1">Uncharacterized protein</fullName>
    </submittedName>
</protein>
<dbReference type="AlphaFoldDB" id="A0A552UJ36"/>
<dbReference type="EMBL" id="VJWA01000001">
    <property type="protein sequence ID" value="TRW18243.1"/>
    <property type="molecule type" value="Genomic_DNA"/>
</dbReference>
<gene>
    <name evidence="1" type="ORF">FMM06_09140</name>
</gene>
<evidence type="ECO:0000313" key="1">
    <source>
        <dbReference type="EMBL" id="TRW18243.1"/>
    </source>
</evidence>
<dbReference type="RefSeq" id="WP_144236936.1">
    <property type="nucleotide sequence ID" value="NZ_VJWA01000001.1"/>
</dbReference>
<organism evidence="1 2">
    <name type="scientific">Glacieibacterium frigidum</name>
    <dbReference type="NCBI Taxonomy" id="2593303"/>
    <lineage>
        <taxon>Bacteria</taxon>
        <taxon>Pseudomonadati</taxon>
        <taxon>Pseudomonadota</taxon>
        <taxon>Alphaproteobacteria</taxon>
        <taxon>Sphingomonadales</taxon>
        <taxon>Sphingosinicellaceae</taxon>
        <taxon>Glacieibacterium</taxon>
    </lineage>
</organism>
<keyword evidence="2" id="KW-1185">Reference proteome</keyword>
<comment type="caution">
    <text evidence="1">The sequence shown here is derived from an EMBL/GenBank/DDBJ whole genome shotgun (WGS) entry which is preliminary data.</text>
</comment>
<name>A0A552UJ36_9SPHN</name>
<dbReference type="Proteomes" id="UP000317894">
    <property type="component" value="Unassembled WGS sequence"/>
</dbReference>